<dbReference type="EMBL" id="VVIW01000014">
    <property type="protein sequence ID" value="NHZ42723.1"/>
    <property type="molecule type" value="Genomic_DNA"/>
</dbReference>
<keyword evidence="2" id="KW-1185">Reference proteome</keyword>
<dbReference type="Proteomes" id="UP000819052">
    <property type="component" value="Unassembled WGS sequence"/>
</dbReference>
<accession>A0ABX0MCR3</accession>
<gene>
    <name evidence="1" type="ORF">F1609_21470</name>
</gene>
<comment type="caution">
    <text evidence="1">The sequence shown here is derived from an EMBL/GenBank/DDBJ whole genome shotgun (WGS) entry which is preliminary data.</text>
</comment>
<evidence type="ECO:0000313" key="1">
    <source>
        <dbReference type="EMBL" id="NHZ42723.1"/>
    </source>
</evidence>
<reference evidence="1 2" key="1">
    <citation type="submission" date="2019-09" db="EMBL/GenBank/DDBJ databases">
        <title>Taxonomy of Antarctic Massilia spp.: description of Massilia rubra sp. nov., Massilia aquatica sp. nov., Massilia mucilaginosa sp. nov., Massilia frigida sp. nov. isolated from streams, lakes and regoliths.</title>
        <authorList>
            <person name="Holochova P."/>
            <person name="Sedlacek I."/>
            <person name="Kralova S."/>
            <person name="Maslanova I."/>
            <person name="Busse H.-J."/>
            <person name="Stankova E."/>
            <person name="Vrbovska V."/>
            <person name="Kovarovic V."/>
            <person name="Bartak M."/>
            <person name="Svec P."/>
            <person name="Pantucek R."/>
        </authorList>
    </citation>
    <scope>NUCLEOTIDE SEQUENCE [LARGE SCALE GENOMIC DNA]</scope>
    <source>
        <strain evidence="1 2">CCM 8693</strain>
    </source>
</reference>
<sequence>MKMLAKFNVLRKIHAAVRQKPAPNLMFVLNQQQNKRLTFLKHRPKLAAMNSMDILFFTFALPGTLPQRPGPR</sequence>
<organism evidence="1 2">
    <name type="scientific">Massilia aquatica</name>
    <dbReference type="NCBI Taxonomy" id="2609000"/>
    <lineage>
        <taxon>Bacteria</taxon>
        <taxon>Pseudomonadati</taxon>
        <taxon>Pseudomonadota</taxon>
        <taxon>Betaproteobacteria</taxon>
        <taxon>Burkholderiales</taxon>
        <taxon>Oxalobacteraceae</taxon>
        <taxon>Telluria group</taxon>
        <taxon>Massilia</taxon>
    </lineage>
</organism>
<dbReference type="RefSeq" id="WP_167078715.1">
    <property type="nucleotide sequence ID" value="NZ_VVIW01000014.1"/>
</dbReference>
<proteinExistence type="predicted"/>
<protein>
    <submittedName>
        <fullName evidence="1">Uncharacterized protein</fullName>
    </submittedName>
</protein>
<evidence type="ECO:0000313" key="2">
    <source>
        <dbReference type="Proteomes" id="UP000819052"/>
    </source>
</evidence>
<name>A0ABX0MCR3_9BURK</name>